<name>A0A4Y2Q5U1_ARAVE</name>
<keyword evidence="2" id="KW-1185">Reference proteome</keyword>
<dbReference type="Proteomes" id="UP000499080">
    <property type="component" value="Unassembled WGS sequence"/>
</dbReference>
<accession>A0A4Y2Q5U1</accession>
<protein>
    <submittedName>
        <fullName evidence="1">Uncharacterized protein</fullName>
    </submittedName>
</protein>
<evidence type="ECO:0000313" key="1">
    <source>
        <dbReference type="EMBL" id="GBN57656.1"/>
    </source>
</evidence>
<comment type="caution">
    <text evidence="1">The sequence shown here is derived from an EMBL/GenBank/DDBJ whole genome shotgun (WGS) entry which is preliminary data.</text>
</comment>
<organism evidence="1 2">
    <name type="scientific">Araneus ventricosus</name>
    <name type="common">Orbweaver spider</name>
    <name type="synonym">Epeira ventricosa</name>
    <dbReference type="NCBI Taxonomy" id="182803"/>
    <lineage>
        <taxon>Eukaryota</taxon>
        <taxon>Metazoa</taxon>
        <taxon>Ecdysozoa</taxon>
        <taxon>Arthropoda</taxon>
        <taxon>Chelicerata</taxon>
        <taxon>Arachnida</taxon>
        <taxon>Araneae</taxon>
        <taxon>Araneomorphae</taxon>
        <taxon>Entelegynae</taxon>
        <taxon>Araneoidea</taxon>
        <taxon>Araneidae</taxon>
        <taxon>Araneus</taxon>
    </lineage>
</organism>
<dbReference type="EMBL" id="BGPR01012787">
    <property type="protein sequence ID" value="GBN57656.1"/>
    <property type="molecule type" value="Genomic_DNA"/>
</dbReference>
<proteinExistence type="predicted"/>
<gene>
    <name evidence="1" type="ORF">AVEN_234136_1</name>
</gene>
<evidence type="ECO:0000313" key="2">
    <source>
        <dbReference type="Proteomes" id="UP000499080"/>
    </source>
</evidence>
<sequence>MATLRPLAYQRGAGGQEGTGAPGTILCGHLENQMCVYLLLAAKYSEESGGKIRLPKALLTLTMPLLGSTPELQILTIGCRFDLHHIGRVGSQTPNYPIRSQNATEDY</sequence>
<dbReference type="AlphaFoldDB" id="A0A4Y2Q5U1"/>
<reference evidence="1 2" key="1">
    <citation type="journal article" date="2019" name="Sci. Rep.">
        <title>Orb-weaving spider Araneus ventricosus genome elucidates the spidroin gene catalogue.</title>
        <authorList>
            <person name="Kono N."/>
            <person name="Nakamura H."/>
            <person name="Ohtoshi R."/>
            <person name="Moran D.A.P."/>
            <person name="Shinohara A."/>
            <person name="Yoshida Y."/>
            <person name="Fujiwara M."/>
            <person name="Mori M."/>
            <person name="Tomita M."/>
            <person name="Arakawa K."/>
        </authorList>
    </citation>
    <scope>NUCLEOTIDE SEQUENCE [LARGE SCALE GENOMIC DNA]</scope>
</reference>